<organism evidence="4 5">
    <name type="scientific">Rhodofomes roseus</name>
    <dbReference type="NCBI Taxonomy" id="34475"/>
    <lineage>
        <taxon>Eukaryota</taxon>
        <taxon>Fungi</taxon>
        <taxon>Dikarya</taxon>
        <taxon>Basidiomycota</taxon>
        <taxon>Agaricomycotina</taxon>
        <taxon>Agaricomycetes</taxon>
        <taxon>Polyporales</taxon>
        <taxon>Rhodofomes</taxon>
    </lineage>
</organism>
<keyword evidence="5" id="KW-1185">Reference proteome</keyword>
<feature type="domain" description="DM34" evidence="3">
    <location>
        <begin position="105"/>
        <end position="179"/>
    </location>
</feature>
<name>A0ABQ8KRA5_9APHY</name>
<dbReference type="EMBL" id="JADCUA010000004">
    <property type="protein sequence ID" value="KAH9841065.1"/>
    <property type="molecule type" value="Genomic_DNA"/>
</dbReference>
<dbReference type="Pfam" id="PF26545">
    <property type="entry name" value="Mdm34_N"/>
    <property type="match status" value="1"/>
</dbReference>
<feature type="region of interest" description="Disordered" evidence="1">
    <location>
        <begin position="89"/>
        <end position="112"/>
    </location>
</feature>
<proteinExistence type="predicted"/>
<dbReference type="Proteomes" id="UP000814176">
    <property type="component" value="Unassembled WGS sequence"/>
</dbReference>
<dbReference type="RefSeq" id="XP_047782531.1">
    <property type="nucleotide sequence ID" value="XM_047918530.1"/>
</dbReference>
<protein>
    <submittedName>
        <fullName evidence="4">Uncharacterized protein</fullName>
    </submittedName>
</protein>
<dbReference type="InterPro" id="IPR058825">
    <property type="entry name" value="MDM34_N"/>
</dbReference>
<evidence type="ECO:0000313" key="5">
    <source>
        <dbReference type="Proteomes" id="UP000814176"/>
    </source>
</evidence>
<feature type="domain" description="Eukaryotic translation initiation factor 3 subunit E N-terminal" evidence="2">
    <location>
        <begin position="1"/>
        <end position="65"/>
    </location>
</feature>
<accession>A0ABQ8KRA5</accession>
<evidence type="ECO:0000313" key="4">
    <source>
        <dbReference type="EMBL" id="KAH9841065.1"/>
    </source>
</evidence>
<sequence>MVDYYAVSFEQLYPDEAVPDEFTPGTRENALSTNERLQQDAQAVLDVITNPEVAQLLRQDNFGNYSAAADYLYHFRVLYRVRVLSTDPDFTMSTTSPPPPSSRANREPDSSPCMCGTHFGSELEMGTQLPELDIKHIGKLTMAQFRSIFCLTYSGDPDIVLRTNPRYNVSTSRRSAPLRASLPRVHPSSLDAPAPSERVRSPAPAPSSRTGRAPPFCALASVRQARSLSVLPSTDGAVMRLSRTLCNCTTPH</sequence>
<comment type="caution">
    <text evidence="4">The sequence shown here is derived from an EMBL/GenBank/DDBJ whole genome shotgun (WGS) entry which is preliminary data.</text>
</comment>
<gene>
    <name evidence="4" type="ORF">C8Q71DRAFT_437218</name>
</gene>
<reference evidence="4 5" key="1">
    <citation type="journal article" date="2021" name="Environ. Microbiol.">
        <title>Gene family expansions and transcriptome signatures uncover fungal adaptations to wood decay.</title>
        <authorList>
            <person name="Hage H."/>
            <person name="Miyauchi S."/>
            <person name="Viragh M."/>
            <person name="Drula E."/>
            <person name="Min B."/>
            <person name="Chaduli D."/>
            <person name="Navarro D."/>
            <person name="Favel A."/>
            <person name="Norest M."/>
            <person name="Lesage-Meessen L."/>
            <person name="Balint B."/>
            <person name="Merenyi Z."/>
            <person name="de Eugenio L."/>
            <person name="Morin E."/>
            <person name="Martinez A.T."/>
            <person name="Baldrian P."/>
            <person name="Stursova M."/>
            <person name="Martinez M.J."/>
            <person name="Novotny C."/>
            <person name="Magnuson J.K."/>
            <person name="Spatafora J.W."/>
            <person name="Maurice S."/>
            <person name="Pangilinan J."/>
            <person name="Andreopoulos W."/>
            <person name="LaButti K."/>
            <person name="Hundley H."/>
            <person name="Na H."/>
            <person name="Kuo A."/>
            <person name="Barry K."/>
            <person name="Lipzen A."/>
            <person name="Henrissat B."/>
            <person name="Riley R."/>
            <person name="Ahrendt S."/>
            <person name="Nagy L.G."/>
            <person name="Grigoriev I.V."/>
            <person name="Martin F."/>
            <person name="Rosso M.N."/>
        </authorList>
    </citation>
    <scope>NUCLEOTIDE SEQUENCE [LARGE SCALE GENOMIC DNA]</scope>
    <source>
        <strain evidence="4 5">CIRM-BRFM 1785</strain>
    </source>
</reference>
<dbReference type="InterPro" id="IPR019010">
    <property type="entry name" value="eIF3e_N"/>
</dbReference>
<evidence type="ECO:0000259" key="3">
    <source>
        <dbReference type="Pfam" id="PF26545"/>
    </source>
</evidence>
<evidence type="ECO:0000256" key="1">
    <source>
        <dbReference type="SAM" id="MobiDB-lite"/>
    </source>
</evidence>
<dbReference type="Pfam" id="PF09440">
    <property type="entry name" value="eIF3_N"/>
    <property type="match status" value="1"/>
</dbReference>
<evidence type="ECO:0000259" key="2">
    <source>
        <dbReference type="Pfam" id="PF09440"/>
    </source>
</evidence>
<dbReference type="GeneID" id="71999262"/>
<feature type="region of interest" description="Disordered" evidence="1">
    <location>
        <begin position="170"/>
        <end position="214"/>
    </location>
</feature>